<evidence type="ECO:0000313" key="3">
    <source>
        <dbReference type="Proteomes" id="UP000324800"/>
    </source>
</evidence>
<sequence length="305" mass="35551">MILLIIFIILVVFVHVWGHFYLSRNRRLTASAISRTIVYDEIPIMCGCCFCNYQRSYTIPFEDIAEVSHQIEERNNKIHQLAVFELRNGRYFTPDVELSQYQYNFIKKLMKQGPQQRKHSNQQQDDHSESSSDSSKSSSDSSKQKSRYAPPKTDLQQAPIETREKQASNLKDPYQVQQQQQIEPGEQKLSQSSEQQQDQHPVQQNKDHNEAQVENKETDDKKNKKEKKQKKMKKEGKDKSKHSKSKNPKNKSKSHKTKKEKENQNVDQVSEEKQSTDKVDDPKDVDQQQTHTGLESDSIEEAQDV</sequence>
<gene>
    <name evidence="2" type="ORF">EZS28_028441</name>
</gene>
<feature type="compositionally biased region" description="Low complexity" evidence="1">
    <location>
        <begin position="175"/>
        <end position="204"/>
    </location>
</feature>
<feature type="region of interest" description="Disordered" evidence="1">
    <location>
        <begin position="111"/>
        <end position="305"/>
    </location>
</feature>
<evidence type="ECO:0000256" key="1">
    <source>
        <dbReference type="SAM" id="MobiDB-lite"/>
    </source>
</evidence>
<name>A0A5J4V0V9_9EUKA</name>
<feature type="compositionally biased region" description="Basic residues" evidence="1">
    <location>
        <begin position="224"/>
        <end position="258"/>
    </location>
</feature>
<feature type="compositionally biased region" description="Basic and acidic residues" evidence="1">
    <location>
        <begin position="205"/>
        <end position="223"/>
    </location>
</feature>
<evidence type="ECO:0000313" key="2">
    <source>
        <dbReference type="EMBL" id="KAA6376032.1"/>
    </source>
</evidence>
<comment type="caution">
    <text evidence="2">The sequence shown here is derived from an EMBL/GenBank/DDBJ whole genome shotgun (WGS) entry which is preliminary data.</text>
</comment>
<dbReference type="EMBL" id="SNRW01010807">
    <property type="protein sequence ID" value="KAA6376032.1"/>
    <property type="molecule type" value="Genomic_DNA"/>
</dbReference>
<proteinExistence type="predicted"/>
<feature type="compositionally biased region" description="Basic and acidic residues" evidence="1">
    <location>
        <begin position="259"/>
        <end position="286"/>
    </location>
</feature>
<accession>A0A5J4V0V9</accession>
<protein>
    <submittedName>
        <fullName evidence="2">Uncharacterized protein</fullName>
    </submittedName>
</protein>
<feature type="compositionally biased region" description="Low complexity" evidence="1">
    <location>
        <begin position="131"/>
        <end position="141"/>
    </location>
</feature>
<reference evidence="2 3" key="1">
    <citation type="submission" date="2019-03" db="EMBL/GenBank/DDBJ databases">
        <title>Single cell metagenomics reveals metabolic interactions within the superorganism composed of flagellate Streblomastix strix and complex community of Bacteroidetes bacteria on its surface.</title>
        <authorList>
            <person name="Treitli S.C."/>
            <person name="Kolisko M."/>
            <person name="Husnik F."/>
            <person name="Keeling P."/>
            <person name="Hampl V."/>
        </authorList>
    </citation>
    <scope>NUCLEOTIDE SEQUENCE [LARGE SCALE GENOMIC DNA]</scope>
    <source>
        <strain evidence="2">ST1C</strain>
    </source>
</reference>
<dbReference type="AlphaFoldDB" id="A0A5J4V0V9"/>
<organism evidence="2 3">
    <name type="scientific">Streblomastix strix</name>
    <dbReference type="NCBI Taxonomy" id="222440"/>
    <lineage>
        <taxon>Eukaryota</taxon>
        <taxon>Metamonada</taxon>
        <taxon>Preaxostyla</taxon>
        <taxon>Oxymonadida</taxon>
        <taxon>Streblomastigidae</taxon>
        <taxon>Streblomastix</taxon>
    </lineage>
</organism>
<dbReference type="Proteomes" id="UP000324800">
    <property type="component" value="Unassembled WGS sequence"/>
</dbReference>